<comment type="caution">
    <text evidence="2">The sequence shown here is derived from an EMBL/GenBank/DDBJ whole genome shotgun (WGS) entry which is preliminary data.</text>
</comment>
<dbReference type="EMBL" id="BMSL01000002">
    <property type="protein sequence ID" value="GGS26081.1"/>
    <property type="molecule type" value="Genomic_DNA"/>
</dbReference>
<reference evidence="2" key="2">
    <citation type="submission" date="2020-09" db="EMBL/GenBank/DDBJ databases">
        <authorList>
            <person name="Sun Q."/>
            <person name="Ohkuma M."/>
        </authorList>
    </citation>
    <scope>NUCLEOTIDE SEQUENCE</scope>
    <source>
        <strain evidence="2">JCM 4234</strain>
    </source>
</reference>
<feature type="region of interest" description="Disordered" evidence="1">
    <location>
        <begin position="62"/>
        <end position="118"/>
    </location>
</feature>
<protein>
    <submittedName>
        <fullName evidence="2">Uncharacterized protein</fullName>
    </submittedName>
</protein>
<reference evidence="2" key="1">
    <citation type="journal article" date="2014" name="Int. J. Syst. Evol. Microbiol.">
        <title>Complete genome sequence of Corynebacterium casei LMG S-19264T (=DSM 44701T), isolated from a smear-ripened cheese.</title>
        <authorList>
            <consortium name="US DOE Joint Genome Institute (JGI-PGF)"/>
            <person name="Walter F."/>
            <person name="Albersmeier A."/>
            <person name="Kalinowski J."/>
            <person name="Ruckert C."/>
        </authorList>
    </citation>
    <scope>NUCLEOTIDE SEQUENCE</scope>
    <source>
        <strain evidence="2">JCM 4234</strain>
    </source>
</reference>
<evidence type="ECO:0000256" key="1">
    <source>
        <dbReference type="SAM" id="MobiDB-lite"/>
    </source>
</evidence>
<evidence type="ECO:0000313" key="2">
    <source>
        <dbReference type="EMBL" id="GGS26081.1"/>
    </source>
</evidence>
<name>A0A918GAU7_STRGD</name>
<organism evidence="2 3">
    <name type="scientific">Streptomyces griseoviridis</name>
    <dbReference type="NCBI Taxonomy" id="45398"/>
    <lineage>
        <taxon>Bacteria</taxon>
        <taxon>Bacillati</taxon>
        <taxon>Actinomycetota</taxon>
        <taxon>Actinomycetes</taxon>
        <taxon>Kitasatosporales</taxon>
        <taxon>Streptomycetaceae</taxon>
        <taxon>Streptomyces</taxon>
    </lineage>
</organism>
<gene>
    <name evidence="2" type="ORF">GCM10010238_13030</name>
</gene>
<sequence length="137" mass="14341">MHVNRPDPAHAVGPGRCLVFDGRLDLWFTDDHGGGSLHSEADSGTHSERRLHHAQHLLEVGDGSDAARTASAPPWSPAPARAASYSHAPLATVSSSLHPARCTPSRSPHVLSPPDPAVDKVFVQSGQDAEVPPGGCL</sequence>
<dbReference type="Proteomes" id="UP000653493">
    <property type="component" value="Unassembled WGS sequence"/>
</dbReference>
<keyword evidence="3" id="KW-1185">Reference proteome</keyword>
<evidence type="ECO:0000313" key="3">
    <source>
        <dbReference type="Proteomes" id="UP000653493"/>
    </source>
</evidence>
<dbReference type="AlphaFoldDB" id="A0A918GAU7"/>
<accession>A0A918GAU7</accession>
<feature type="compositionally biased region" description="Low complexity" evidence="1">
    <location>
        <begin position="66"/>
        <end position="89"/>
    </location>
</feature>
<proteinExistence type="predicted"/>